<protein>
    <recommendedName>
        <fullName evidence="4">Cobalamin ABC transporter</fullName>
    </recommendedName>
</protein>
<evidence type="ECO:0008006" key="4">
    <source>
        <dbReference type="Google" id="ProtNLM"/>
    </source>
</evidence>
<reference evidence="2 3" key="1">
    <citation type="journal article" date="2019" name="Int. J. Syst. Evol. Microbiol.">
        <title>The Global Catalogue of Microorganisms (GCM) 10K type strain sequencing project: providing services to taxonomists for standard genome sequencing and annotation.</title>
        <authorList>
            <consortium name="The Broad Institute Genomics Platform"/>
            <consortium name="The Broad Institute Genome Sequencing Center for Infectious Disease"/>
            <person name="Wu L."/>
            <person name="Ma J."/>
        </authorList>
    </citation>
    <scope>NUCLEOTIDE SEQUENCE [LARGE SCALE GENOMIC DNA]</scope>
    <source>
        <strain evidence="2 3">JCM 15421</strain>
    </source>
</reference>
<gene>
    <name evidence="2" type="ORF">GCM10009105_33080</name>
</gene>
<comment type="caution">
    <text evidence="2">The sequence shown here is derived from an EMBL/GenBank/DDBJ whole genome shotgun (WGS) entry which is preliminary data.</text>
</comment>
<keyword evidence="1" id="KW-0812">Transmembrane</keyword>
<feature type="transmembrane region" description="Helical" evidence="1">
    <location>
        <begin position="164"/>
        <end position="184"/>
    </location>
</feature>
<sequence length="202" mass="22333">MNTANPSLSNIARAGILLILALVMLATRINHFGALPDASWAVFFVAGFYLRGSARWAFPALMALAVLIDFFVITSQGINFWSHYCVSPAYWFLVPSYGALWFGGSWLRQRYAGLHARELGLLIGSAAVAASVCYLVSNGSFYWISASVPARSFAGWMENLGDWYLPYLRTTLMYVGIATVLHALTEQALRWMPTQAGHAARR</sequence>
<dbReference type="Proteomes" id="UP001501523">
    <property type="component" value="Unassembled WGS sequence"/>
</dbReference>
<dbReference type="RefSeq" id="WP_343793152.1">
    <property type="nucleotide sequence ID" value="NZ_BAAAEU010000024.1"/>
</dbReference>
<organism evidence="2 3">
    <name type="scientific">Dokdonella soli</name>
    <dbReference type="NCBI Taxonomy" id="529810"/>
    <lineage>
        <taxon>Bacteria</taxon>
        <taxon>Pseudomonadati</taxon>
        <taxon>Pseudomonadota</taxon>
        <taxon>Gammaproteobacteria</taxon>
        <taxon>Lysobacterales</taxon>
        <taxon>Rhodanobacteraceae</taxon>
        <taxon>Dokdonella</taxon>
    </lineage>
</organism>
<feature type="transmembrane region" description="Helical" evidence="1">
    <location>
        <begin position="7"/>
        <end position="26"/>
    </location>
</feature>
<evidence type="ECO:0000313" key="2">
    <source>
        <dbReference type="EMBL" id="GAA0722139.1"/>
    </source>
</evidence>
<accession>A0ABN1IVX7</accession>
<feature type="transmembrane region" description="Helical" evidence="1">
    <location>
        <begin position="119"/>
        <end position="144"/>
    </location>
</feature>
<feature type="transmembrane region" description="Helical" evidence="1">
    <location>
        <begin position="57"/>
        <end position="78"/>
    </location>
</feature>
<keyword evidence="3" id="KW-1185">Reference proteome</keyword>
<evidence type="ECO:0000313" key="3">
    <source>
        <dbReference type="Proteomes" id="UP001501523"/>
    </source>
</evidence>
<feature type="transmembrane region" description="Helical" evidence="1">
    <location>
        <begin position="90"/>
        <end position="107"/>
    </location>
</feature>
<proteinExistence type="predicted"/>
<name>A0ABN1IVX7_9GAMM</name>
<dbReference type="EMBL" id="BAAAEU010000024">
    <property type="protein sequence ID" value="GAA0722139.1"/>
    <property type="molecule type" value="Genomic_DNA"/>
</dbReference>
<keyword evidence="1" id="KW-0472">Membrane</keyword>
<keyword evidence="1" id="KW-1133">Transmembrane helix</keyword>
<evidence type="ECO:0000256" key="1">
    <source>
        <dbReference type="SAM" id="Phobius"/>
    </source>
</evidence>